<sequence>MMRDFTPQALAPQDQAHGLRRLFATSRVRFIPVVSNPHVMGAGVLLEGLCAAFAELGLHTLVVDAGESAPVPSELASVDLGACVEMLSKDVSYLAARGLPMRYINAKGSAAQFLEVVTDAAPQADVVLLHASAAELARVVALREVRPVLLADTDSNSVTHAYAGMKWLAGRAGLMVYSLLLACSPQLRLSDRIAAQLSSCADGFLGAVLRDWACLDPRTPSSAPISAEIRHMARELLMAAPPGAALEASIDASPLRPPVPTSFRKPAAPARAALATSY</sequence>
<protein>
    <submittedName>
        <fullName evidence="1">Flagellar biosynthesis protein</fullName>
    </submittedName>
</protein>
<keyword evidence="1" id="KW-0966">Cell projection</keyword>
<organism evidence="1 2">
    <name type="scientific">Roseateles koreensis</name>
    <dbReference type="NCBI Taxonomy" id="2987526"/>
    <lineage>
        <taxon>Bacteria</taxon>
        <taxon>Pseudomonadati</taxon>
        <taxon>Pseudomonadota</taxon>
        <taxon>Betaproteobacteria</taxon>
        <taxon>Burkholderiales</taxon>
        <taxon>Sphaerotilaceae</taxon>
        <taxon>Roseateles</taxon>
    </lineage>
</organism>
<evidence type="ECO:0000313" key="1">
    <source>
        <dbReference type="EMBL" id="MDC8784276.1"/>
    </source>
</evidence>
<name>A0ABT5KN50_9BURK</name>
<keyword evidence="1" id="KW-0969">Cilium</keyword>
<evidence type="ECO:0000313" key="2">
    <source>
        <dbReference type="Proteomes" id="UP001219862"/>
    </source>
</evidence>
<proteinExistence type="predicted"/>
<gene>
    <name evidence="1" type="ORF">PRZ01_03600</name>
</gene>
<comment type="caution">
    <text evidence="1">The sequence shown here is derived from an EMBL/GenBank/DDBJ whole genome shotgun (WGS) entry which is preliminary data.</text>
</comment>
<keyword evidence="2" id="KW-1185">Reference proteome</keyword>
<dbReference type="EMBL" id="JAQQXS010000003">
    <property type="protein sequence ID" value="MDC8784276.1"/>
    <property type="molecule type" value="Genomic_DNA"/>
</dbReference>
<dbReference type="RefSeq" id="WP_273595399.1">
    <property type="nucleotide sequence ID" value="NZ_JAQQXS010000003.1"/>
</dbReference>
<dbReference type="Proteomes" id="UP001219862">
    <property type="component" value="Unassembled WGS sequence"/>
</dbReference>
<keyword evidence="1" id="KW-0282">Flagellum</keyword>
<accession>A0ABT5KN50</accession>
<reference evidence="1 2" key="1">
    <citation type="submission" date="2022-10" db="EMBL/GenBank/DDBJ databases">
        <title>paucibacter sp. hw8 Genome sequencing.</title>
        <authorList>
            <person name="Park S."/>
        </authorList>
    </citation>
    <scope>NUCLEOTIDE SEQUENCE [LARGE SCALE GENOMIC DNA]</scope>
    <source>
        <strain evidence="2">hw8</strain>
    </source>
</reference>